<dbReference type="EMBL" id="GDJX01022290">
    <property type="protein sequence ID" value="JAT45646.1"/>
    <property type="molecule type" value="Transcribed_RNA"/>
</dbReference>
<dbReference type="GO" id="GO:0002758">
    <property type="term" value="P:innate immune response-activating signaling pathway"/>
    <property type="evidence" value="ECO:0007669"/>
    <property type="project" value="UniProtKB-ARBA"/>
</dbReference>
<evidence type="ECO:0000259" key="6">
    <source>
        <dbReference type="SMART" id="SM00382"/>
    </source>
</evidence>
<dbReference type="Gene3D" id="3.40.50.300">
    <property type="entry name" value="P-loop containing nucleotide triphosphate hydrolases"/>
    <property type="match status" value="1"/>
</dbReference>
<evidence type="ECO:0000313" key="7">
    <source>
        <dbReference type="EMBL" id="JAT45646.1"/>
    </source>
</evidence>
<dbReference type="SUPFAM" id="SSF52058">
    <property type="entry name" value="L domain-like"/>
    <property type="match status" value="1"/>
</dbReference>
<dbReference type="InterPro" id="IPR041118">
    <property type="entry name" value="Rx_N"/>
</dbReference>
<evidence type="ECO:0000256" key="4">
    <source>
        <dbReference type="ARBA" id="ARBA00022741"/>
    </source>
</evidence>
<dbReference type="SUPFAM" id="SSF52540">
    <property type="entry name" value="P-loop containing nucleoside triphosphate hydrolases"/>
    <property type="match status" value="1"/>
</dbReference>
<dbReference type="GO" id="GO:0042742">
    <property type="term" value="P:defense response to bacterium"/>
    <property type="evidence" value="ECO:0007669"/>
    <property type="project" value="UniProtKB-ARBA"/>
</dbReference>
<evidence type="ECO:0000256" key="2">
    <source>
        <dbReference type="ARBA" id="ARBA00022614"/>
    </source>
</evidence>
<dbReference type="Pfam" id="PF18052">
    <property type="entry name" value="Rx_N"/>
    <property type="match status" value="1"/>
</dbReference>
<dbReference type="CDD" id="cd14798">
    <property type="entry name" value="RX-CC_like"/>
    <property type="match status" value="1"/>
</dbReference>
<name>A0A1D1XTC8_9ARAE</name>
<evidence type="ECO:0000256" key="3">
    <source>
        <dbReference type="ARBA" id="ARBA00022737"/>
    </source>
</evidence>
<dbReference type="PRINTS" id="PR00364">
    <property type="entry name" value="DISEASERSIST"/>
</dbReference>
<keyword evidence="5" id="KW-0611">Plant defense</keyword>
<dbReference type="InterPro" id="IPR055414">
    <property type="entry name" value="LRR_R13L4/SHOC2-like"/>
</dbReference>
<dbReference type="FunFam" id="3.40.50.300:FF:001091">
    <property type="entry name" value="Probable disease resistance protein At1g61300"/>
    <property type="match status" value="1"/>
</dbReference>
<organism evidence="7">
    <name type="scientific">Anthurium amnicola</name>
    <dbReference type="NCBI Taxonomy" id="1678845"/>
    <lineage>
        <taxon>Eukaryota</taxon>
        <taxon>Viridiplantae</taxon>
        <taxon>Streptophyta</taxon>
        <taxon>Embryophyta</taxon>
        <taxon>Tracheophyta</taxon>
        <taxon>Spermatophyta</taxon>
        <taxon>Magnoliopsida</taxon>
        <taxon>Liliopsida</taxon>
        <taxon>Araceae</taxon>
        <taxon>Pothoideae</taxon>
        <taxon>Potheae</taxon>
        <taxon>Anthurium</taxon>
    </lineage>
</organism>
<dbReference type="PANTHER" id="PTHR23155">
    <property type="entry name" value="DISEASE RESISTANCE PROTEIN RP"/>
    <property type="match status" value="1"/>
</dbReference>
<dbReference type="SMART" id="SM00382">
    <property type="entry name" value="AAA"/>
    <property type="match status" value="1"/>
</dbReference>
<dbReference type="Gene3D" id="1.10.8.430">
    <property type="entry name" value="Helical domain of apoptotic protease-activating factors"/>
    <property type="match status" value="1"/>
</dbReference>
<dbReference type="InterPro" id="IPR038005">
    <property type="entry name" value="RX-like_CC"/>
</dbReference>
<dbReference type="FunFam" id="1.10.10.10:FF:000322">
    <property type="entry name" value="Probable disease resistance protein At1g63360"/>
    <property type="match status" value="1"/>
</dbReference>
<sequence length="852" mass="95692">MVDAVVSVLLEKLVGFLSEEGLIILEFQDQFKEMKRQLRLMLSFLKDADRMRRNVDTLRAITDELRELVYDAEDILAACSTAASGEQKKASGCCSIGVSPTEILFRSQTGRRLREINRKIKQIKEDMMPFLSPSLAIQSGSTDEFSNDVRRWSSPVFDQTQIVGLEGDADKIKGWLFGPSSSTSVVAIVGMGGLGKTTTAQKVFSDEQVRGHFEKMMWVSVSQRFRLEEIMRSMLKYLGDASIGDDQGELLNKIHQYLQGKRYLLVLDDVWSLKNGWWARLSDGLPKGNGSCVMITTRIEEEVARKMGAAEGRIHRPRLLSKVESWSLFCKIAFAGTGNVCLHPGLNEVGMEIVERCGGLPLAIKAVGGMMSCKPASVPEWRRIAGNFREELAGNDDLVMASLRLSYDELPTYLKPCLLCFAVYPEDCVILKDQLIHWWIGEGFVPAKSDGLLIEWGEDCFMGLSNRCLVETVDISYSGKVFTCKIHDMVRDLVTEIADEEAFFKLQDGPHRRLGLTGSVEEKQLNCNSKLRALISTANKREVNKVKLTAAGKICDCRNLRVLDLSESIFETCVKDYLNKLSSLLRLSYLNLRNIHPMTEIPRSLEKLQNLQILDVSFCHNLKTLPSFIVRLDKLIVLDFSCCGSLKYVPKGLGRLINLQVLKGFRPSRAGCAEGCRIGELKTLTQLKTLDLLISRGDEIARNEFDTISHLHKLQYLTISCFDSYGADLASKLEHLCLPQQLYELTLKFFPGEVTPNWLSPISLPELQYLSISHGSFTCFSAKFWGNGSAVWRLRGLMLESLPDLETDWARIHEAMPSLGLLSASWCPKLEGFPINEIGFNGGVWRKEELRA</sequence>
<accession>A0A1D1XTC8</accession>
<dbReference type="Gene3D" id="1.20.5.4130">
    <property type="match status" value="1"/>
</dbReference>
<dbReference type="InterPro" id="IPR002182">
    <property type="entry name" value="NB-ARC"/>
</dbReference>
<dbReference type="Pfam" id="PF23598">
    <property type="entry name" value="LRR_14"/>
    <property type="match status" value="1"/>
</dbReference>
<evidence type="ECO:0000256" key="1">
    <source>
        <dbReference type="ARBA" id="ARBA00008894"/>
    </source>
</evidence>
<reference evidence="7" key="1">
    <citation type="submission" date="2015-07" db="EMBL/GenBank/DDBJ databases">
        <title>Transcriptome Assembly of Anthurium amnicola.</title>
        <authorList>
            <person name="Suzuki J."/>
        </authorList>
    </citation>
    <scope>NUCLEOTIDE SEQUENCE</scope>
</reference>
<dbReference type="GO" id="GO:0009626">
    <property type="term" value="P:plant-type hypersensitive response"/>
    <property type="evidence" value="ECO:0007669"/>
    <property type="project" value="UniProtKB-ARBA"/>
</dbReference>
<keyword evidence="3" id="KW-0677">Repeat</keyword>
<dbReference type="InterPro" id="IPR003593">
    <property type="entry name" value="AAA+_ATPase"/>
</dbReference>
<gene>
    <name evidence="7" type="primary">RPP13L4_3</name>
    <name evidence="7" type="ORF">g.20642</name>
</gene>
<dbReference type="PANTHER" id="PTHR23155:SF1172">
    <property type="entry name" value="DISEASE RESISTANCE RPP13-LIKE PROTEIN 4"/>
    <property type="match status" value="1"/>
</dbReference>
<dbReference type="Gene3D" id="3.80.10.10">
    <property type="entry name" value="Ribonuclease Inhibitor"/>
    <property type="match status" value="2"/>
</dbReference>
<dbReference type="InterPro" id="IPR036388">
    <property type="entry name" value="WH-like_DNA-bd_sf"/>
</dbReference>
<protein>
    <submittedName>
        <fullName evidence="7">Disease resistance RPP13-like protein 4</fullName>
    </submittedName>
</protein>
<feature type="domain" description="AAA+ ATPase" evidence="6">
    <location>
        <begin position="182"/>
        <end position="320"/>
    </location>
</feature>
<evidence type="ECO:0000256" key="5">
    <source>
        <dbReference type="ARBA" id="ARBA00022821"/>
    </source>
</evidence>
<dbReference type="InterPro" id="IPR058922">
    <property type="entry name" value="WHD_DRP"/>
</dbReference>
<dbReference type="GO" id="GO:0043531">
    <property type="term" value="F:ADP binding"/>
    <property type="evidence" value="ECO:0007669"/>
    <property type="project" value="InterPro"/>
</dbReference>
<keyword evidence="2" id="KW-0433">Leucine-rich repeat</keyword>
<dbReference type="Pfam" id="PF00931">
    <property type="entry name" value="NB-ARC"/>
    <property type="match status" value="1"/>
</dbReference>
<dbReference type="Gene3D" id="1.10.10.10">
    <property type="entry name" value="Winged helix-like DNA-binding domain superfamily/Winged helix DNA-binding domain"/>
    <property type="match status" value="1"/>
</dbReference>
<comment type="similarity">
    <text evidence="1">Belongs to the disease resistance NB-LRR family.</text>
</comment>
<dbReference type="InterPro" id="IPR027417">
    <property type="entry name" value="P-loop_NTPase"/>
</dbReference>
<keyword evidence="4" id="KW-0547">Nucleotide-binding</keyword>
<dbReference type="InterPro" id="IPR042197">
    <property type="entry name" value="Apaf_helical"/>
</dbReference>
<dbReference type="InterPro" id="IPR044974">
    <property type="entry name" value="Disease_R_plants"/>
</dbReference>
<dbReference type="Pfam" id="PF23559">
    <property type="entry name" value="WHD_DRP"/>
    <property type="match status" value="1"/>
</dbReference>
<dbReference type="InterPro" id="IPR032675">
    <property type="entry name" value="LRR_dom_sf"/>
</dbReference>
<dbReference type="AlphaFoldDB" id="A0A1D1XTC8"/>
<proteinExistence type="inferred from homology"/>